<reference evidence="7 8" key="1">
    <citation type="submission" date="2018-10" db="EMBL/GenBank/DDBJ databases">
        <title>Complete genome sequence of Malassezia restricta CBS 7877.</title>
        <authorList>
            <person name="Morand S.C."/>
            <person name="Bertignac M."/>
            <person name="Iltis A."/>
            <person name="Kolder I."/>
            <person name="Pirovano W."/>
            <person name="Jourdain R."/>
            <person name="Clavaud C."/>
        </authorList>
    </citation>
    <scope>NUCLEOTIDE SEQUENCE [LARGE SCALE GENOMIC DNA]</scope>
    <source>
        <strain evidence="7 8">CBS 7877</strain>
    </source>
</reference>
<evidence type="ECO:0000313" key="8">
    <source>
        <dbReference type="Proteomes" id="UP000269793"/>
    </source>
</evidence>
<evidence type="ECO:0000256" key="1">
    <source>
        <dbReference type="ARBA" id="ARBA00004123"/>
    </source>
</evidence>
<dbReference type="EMBL" id="CP033150">
    <property type="protein sequence ID" value="AYO42838.1"/>
    <property type="molecule type" value="Genomic_DNA"/>
</dbReference>
<name>A0A3G2S6Q7_MALR7</name>
<dbReference type="Proteomes" id="UP000269793">
    <property type="component" value="Chromosome III"/>
</dbReference>
<comment type="function">
    <text evidence="5">Involved in ribosomal large subunit assembly.</text>
</comment>
<gene>
    <name evidence="7" type="ORF">DNF11_1888</name>
</gene>
<evidence type="ECO:0000256" key="6">
    <source>
        <dbReference type="SAM" id="MobiDB-lite"/>
    </source>
</evidence>
<dbReference type="OrthoDB" id="28455at2759"/>
<comment type="similarity">
    <text evidence="2 5">Belongs to the RRS1 family.</text>
</comment>
<dbReference type="InterPro" id="IPR007023">
    <property type="entry name" value="Ribosom_reg"/>
</dbReference>
<keyword evidence="4 5" id="KW-0539">Nucleus</keyword>
<dbReference type="GO" id="GO:0042254">
    <property type="term" value="P:ribosome biogenesis"/>
    <property type="evidence" value="ECO:0007669"/>
    <property type="project" value="UniProtKB-KW"/>
</dbReference>
<dbReference type="STRING" id="425264.A0A3G2S6Q7"/>
<feature type="compositionally biased region" description="Basic and acidic residues" evidence="6">
    <location>
        <begin position="227"/>
        <end position="238"/>
    </location>
</feature>
<protein>
    <recommendedName>
        <fullName evidence="5">Ribosome biogenesis regulatory protein</fullName>
    </recommendedName>
</protein>
<feature type="compositionally biased region" description="Basic and acidic residues" evidence="6">
    <location>
        <begin position="152"/>
        <end position="175"/>
    </location>
</feature>
<keyword evidence="8" id="KW-1185">Reference proteome</keyword>
<evidence type="ECO:0000256" key="3">
    <source>
        <dbReference type="ARBA" id="ARBA00022517"/>
    </source>
</evidence>
<feature type="region of interest" description="Disordered" evidence="6">
    <location>
        <begin position="222"/>
        <end position="256"/>
    </location>
</feature>
<organism evidence="7 8">
    <name type="scientific">Malassezia restricta (strain ATCC 96810 / NBRC 103918 / CBS 7877)</name>
    <name type="common">Seborrheic dermatitis infection agent</name>
    <dbReference type="NCBI Taxonomy" id="425264"/>
    <lineage>
        <taxon>Eukaryota</taxon>
        <taxon>Fungi</taxon>
        <taxon>Dikarya</taxon>
        <taxon>Basidiomycota</taxon>
        <taxon>Ustilaginomycotina</taxon>
        <taxon>Malasseziomycetes</taxon>
        <taxon>Malasseziales</taxon>
        <taxon>Malasseziaceae</taxon>
        <taxon>Malassezia</taxon>
    </lineage>
</organism>
<sequence>MAAAAVSIHVEQGETPIQLDMGLLASCDVNPIDEREYKKDPESVLLSRTRNATQHLVNTLFQLPIERDPSYGPLASLPAFTSLLPREKPLPKPKPLTKWERFARAKGIVKRKKDRLVFDEERQEWVPRWGYQGKNKELEDQWLVEVPANADDDYRPDKEAARDREARRKKNEMQHQRNLARSAGPAHADAAPKSQLGSGRALQAARKRAELEATIQRVRGSTASLGRFDKQLEGESKPRGVKRSFQPNELDARQERASNLKLLANIDKGSTESEMNMRKAIKYASQAQGSKALAQKAEKRRK</sequence>
<feature type="region of interest" description="Disordered" evidence="6">
    <location>
        <begin position="147"/>
        <end position="210"/>
    </location>
</feature>
<dbReference type="Pfam" id="PF04939">
    <property type="entry name" value="RRS1"/>
    <property type="match status" value="1"/>
</dbReference>
<dbReference type="GO" id="GO:0005634">
    <property type="term" value="C:nucleus"/>
    <property type="evidence" value="ECO:0007669"/>
    <property type="project" value="UniProtKB-SubCell"/>
</dbReference>
<keyword evidence="3 5" id="KW-0690">Ribosome biogenesis</keyword>
<evidence type="ECO:0000313" key="7">
    <source>
        <dbReference type="EMBL" id="AYO42838.1"/>
    </source>
</evidence>
<comment type="subcellular location">
    <subcellularLocation>
        <location evidence="1 5">Nucleus</location>
    </subcellularLocation>
</comment>
<evidence type="ECO:0000256" key="4">
    <source>
        <dbReference type="ARBA" id="ARBA00023242"/>
    </source>
</evidence>
<feature type="region of interest" description="Disordered" evidence="6">
    <location>
        <begin position="282"/>
        <end position="302"/>
    </location>
</feature>
<evidence type="ECO:0000256" key="2">
    <source>
        <dbReference type="ARBA" id="ARBA00010077"/>
    </source>
</evidence>
<accession>A0A3G2S6Q7</accession>
<proteinExistence type="inferred from homology"/>
<dbReference type="VEuPathDB" id="FungiDB:DNF11_1888"/>
<evidence type="ECO:0000256" key="5">
    <source>
        <dbReference type="RuleBase" id="RU364132"/>
    </source>
</evidence>
<dbReference type="AlphaFoldDB" id="A0A3G2S6Q7"/>